<comment type="caution">
    <text evidence="1">The sequence shown here is derived from an EMBL/GenBank/DDBJ whole genome shotgun (WGS) entry which is preliminary data.</text>
</comment>
<dbReference type="AlphaFoldDB" id="A0A318SHV2"/>
<sequence length="139" mass="14720">MRQELIQSALPVTTDSAGSAASVAEAVVRALGHLLDKLEPLVGMHGASALYGRSVHLVRRDRSAALSAAQGTRDEQLACLREDLARLDLAEARAISTALLTTFADLLTSLIGEPLTNRLLRSAWNLPPAGAAPIEEKSK</sequence>
<accession>A0A318SHV2</accession>
<evidence type="ECO:0000313" key="2">
    <source>
        <dbReference type="Proteomes" id="UP000247540"/>
    </source>
</evidence>
<organism evidence="1 2">
    <name type="scientific">Xylophilus ampelinus</name>
    <dbReference type="NCBI Taxonomy" id="54067"/>
    <lineage>
        <taxon>Bacteria</taxon>
        <taxon>Pseudomonadati</taxon>
        <taxon>Pseudomonadota</taxon>
        <taxon>Betaproteobacteria</taxon>
        <taxon>Burkholderiales</taxon>
        <taxon>Xylophilus</taxon>
    </lineage>
</organism>
<dbReference type="EMBL" id="QJTC01000029">
    <property type="protein sequence ID" value="PYE74187.1"/>
    <property type="molecule type" value="Genomic_DNA"/>
</dbReference>
<evidence type="ECO:0000313" key="1">
    <source>
        <dbReference type="EMBL" id="PYE74187.1"/>
    </source>
</evidence>
<gene>
    <name evidence="1" type="ORF">DFQ15_12913</name>
</gene>
<protein>
    <submittedName>
        <fullName evidence="1">Uncharacterized protein</fullName>
    </submittedName>
</protein>
<dbReference type="Proteomes" id="UP000247540">
    <property type="component" value="Unassembled WGS sequence"/>
</dbReference>
<keyword evidence="2" id="KW-1185">Reference proteome</keyword>
<reference evidence="1 2" key="1">
    <citation type="submission" date="2018-06" db="EMBL/GenBank/DDBJ databases">
        <title>Genomic Encyclopedia of Type Strains, Phase III (KMG-III): the genomes of soil and plant-associated and newly described type strains.</title>
        <authorList>
            <person name="Whitman W."/>
        </authorList>
    </citation>
    <scope>NUCLEOTIDE SEQUENCE [LARGE SCALE GENOMIC DNA]</scope>
    <source>
        <strain evidence="1 2">CECT 7646</strain>
    </source>
</reference>
<dbReference type="OrthoDB" id="8907064at2"/>
<name>A0A318SHV2_9BURK</name>
<dbReference type="RefSeq" id="WP_146228773.1">
    <property type="nucleotide sequence ID" value="NZ_JAMOFZ010000029.1"/>
</dbReference>
<proteinExistence type="predicted"/>